<dbReference type="PANTHER" id="PTHR43649">
    <property type="entry name" value="ARABINOSE-BINDING PROTEIN-RELATED"/>
    <property type="match status" value="1"/>
</dbReference>
<dbReference type="Proteomes" id="UP000055060">
    <property type="component" value="Unassembled WGS sequence"/>
</dbReference>
<dbReference type="SUPFAM" id="SSF53850">
    <property type="entry name" value="Periplasmic binding protein-like II"/>
    <property type="match status" value="1"/>
</dbReference>
<dbReference type="RefSeq" id="WP_083522418.1">
    <property type="nucleotide sequence ID" value="NZ_DF967972.1"/>
</dbReference>
<dbReference type="Pfam" id="PF01547">
    <property type="entry name" value="SBP_bac_1"/>
    <property type="match status" value="1"/>
</dbReference>
<dbReference type="InterPro" id="IPR050490">
    <property type="entry name" value="Bact_solute-bd_prot1"/>
</dbReference>
<keyword evidence="4" id="KW-1185">Reference proteome</keyword>
<evidence type="ECO:0000313" key="4">
    <source>
        <dbReference type="Proteomes" id="UP000055060"/>
    </source>
</evidence>
<name>A0A0S7BH19_9CHLR</name>
<evidence type="ECO:0000256" key="1">
    <source>
        <dbReference type="SAM" id="MobiDB-lite"/>
    </source>
</evidence>
<gene>
    <name evidence="3" type="ORF">LARV_01618</name>
</gene>
<proteinExistence type="predicted"/>
<dbReference type="PROSITE" id="PS51257">
    <property type="entry name" value="PROKAR_LIPOPROTEIN"/>
    <property type="match status" value="1"/>
</dbReference>
<dbReference type="STRING" id="360412.LARV_01618"/>
<keyword evidence="2" id="KW-0732">Signal</keyword>
<feature type="signal peptide" evidence="2">
    <location>
        <begin position="1"/>
        <end position="21"/>
    </location>
</feature>
<keyword evidence="3" id="KW-0762">Sugar transport</keyword>
<feature type="chain" id="PRO_5006632952" evidence="2">
    <location>
        <begin position="22"/>
        <end position="455"/>
    </location>
</feature>
<feature type="region of interest" description="Disordered" evidence="1">
    <location>
        <begin position="32"/>
        <end position="55"/>
    </location>
</feature>
<dbReference type="AlphaFoldDB" id="A0A0S7BH19"/>
<dbReference type="EMBL" id="DF967972">
    <property type="protein sequence ID" value="GAP13859.1"/>
    <property type="molecule type" value="Genomic_DNA"/>
</dbReference>
<protein>
    <submittedName>
        <fullName evidence="3">ABC-type sugar transport system, periplasmic component</fullName>
    </submittedName>
</protein>
<dbReference type="OrthoDB" id="9798191at2"/>
<sequence length="455" mass="49026">MFKRIEWVMCVVLIVASIALSACSQATPAATTEAPATSNATEAATAESTSASTSATTGEAVTLTLGSWRTDDSAAIQPILDKFHAAYPNITIKFSPTLPTEYDAAITTQLTSGTGDDLYYLRSKGSGAAHKLYDAGYFVSIDGLPGLENMPQDVIDSWTGSDGHVFGVGIYKNSMGLFYNADLFKQLDLPLPTTWDELLATAQKFKDAGITPFANGYGEPAYVRSLFLWNWIPMVIGGKDGRLAYFNGVACLNDANWTQLFKMVTDVTPFLPDGAAALTNSDAREYFIQGKAAMFFNGSYDIPIIQAGNPEFEWSIMAIPPLEGKENYMVAELDAAIGINSASKHIDEAKTFLSWLTTRDFASMVPDSLVGNFPVTKDNDITTSNPYAQKFLDLMAAAKGTDARFYMNGGTPGTSSLFVDLTVAVLNGTMTPEQASQALYEGISSWSAEQKACKK</sequence>
<dbReference type="PANTHER" id="PTHR43649:SF12">
    <property type="entry name" value="DIACETYLCHITOBIOSE BINDING PROTEIN DASA"/>
    <property type="match status" value="1"/>
</dbReference>
<evidence type="ECO:0000313" key="3">
    <source>
        <dbReference type="EMBL" id="GAP13859.1"/>
    </source>
</evidence>
<accession>A0A0S7BH19</accession>
<organism evidence="3">
    <name type="scientific">Longilinea arvoryzae</name>
    <dbReference type="NCBI Taxonomy" id="360412"/>
    <lineage>
        <taxon>Bacteria</taxon>
        <taxon>Bacillati</taxon>
        <taxon>Chloroflexota</taxon>
        <taxon>Anaerolineae</taxon>
        <taxon>Anaerolineales</taxon>
        <taxon>Anaerolineaceae</taxon>
        <taxon>Longilinea</taxon>
    </lineage>
</organism>
<dbReference type="InterPro" id="IPR006059">
    <property type="entry name" value="SBP"/>
</dbReference>
<keyword evidence="3" id="KW-0813">Transport</keyword>
<dbReference type="Gene3D" id="3.40.190.10">
    <property type="entry name" value="Periplasmic binding protein-like II"/>
    <property type="match status" value="1"/>
</dbReference>
<evidence type="ECO:0000256" key="2">
    <source>
        <dbReference type="SAM" id="SignalP"/>
    </source>
</evidence>
<reference evidence="3" key="1">
    <citation type="submission" date="2015-07" db="EMBL/GenBank/DDBJ databases">
        <title>Draft Genome Sequences of Anaerolinea thermolimosa IMO-1, Bellilinea caldifistulae GOMI-1, Leptolinea tardivitalis YMTK-2, Levilinea saccharolytica KIBI-1,Longilinea arvoryzae KOME-1, Previously Described as Members of the Anaerolineaceae (Chloroflexi).</title>
        <authorList>
            <person name="Sekiguchi Y."/>
            <person name="Ohashi A."/>
            <person name="Matsuura N."/>
            <person name="Tourlousse M.D."/>
        </authorList>
    </citation>
    <scope>NUCLEOTIDE SEQUENCE [LARGE SCALE GENOMIC DNA]</scope>
    <source>
        <strain evidence="3">KOME-1</strain>
    </source>
</reference>